<feature type="compositionally biased region" description="Basic and acidic residues" evidence="7">
    <location>
        <begin position="1765"/>
        <end position="1774"/>
    </location>
</feature>
<evidence type="ECO:0000313" key="10">
    <source>
        <dbReference type="Proteomes" id="UP001146793"/>
    </source>
</evidence>
<feature type="compositionally biased region" description="Basic and acidic residues" evidence="7">
    <location>
        <begin position="1874"/>
        <end position="1897"/>
    </location>
</feature>
<dbReference type="SMART" id="SM00306">
    <property type="entry name" value="HintN"/>
    <property type="match status" value="1"/>
</dbReference>
<name>A0AAV7Z5N4_9EUKA</name>
<dbReference type="FunFam" id="3.40.50.300:FF:000061">
    <property type="entry name" value="ATPase family, AAA domain-containing 2"/>
    <property type="match status" value="1"/>
</dbReference>
<dbReference type="Gene3D" id="1.20.920.10">
    <property type="entry name" value="Bromodomain-like"/>
    <property type="match status" value="1"/>
</dbReference>
<dbReference type="SUPFAM" id="SSF52540">
    <property type="entry name" value="P-loop containing nucleoside triphosphate hydrolases"/>
    <property type="match status" value="3"/>
</dbReference>
<dbReference type="SMART" id="SM00297">
    <property type="entry name" value="BROMO"/>
    <property type="match status" value="1"/>
</dbReference>
<feature type="compositionally biased region" description="Basic residues" evidence="7">
    <location>
        <begin position="170"/>
        <end position="185"/>
    </location>
</feature>
<dbReference type="GO" id="GO:0006334">
    <property type="term" value="P:nucleosome assembly"/>
    <property type="evidence" value="ECO:0007669"/>
    <property type="project" value="TreeGrafter"/>
</dbReference>
<dbReference type="Gene3D" id="1.10.8.60">
    <property type="match status" value="1"/>
</dbReference>
<feature type="region of interest" description="Disordered" evidence="7">
    <location>
        <begin position="1923"/>
        <end position="1993"/>
    </location>
</feature>
<dbReference type="InterPro" id="IPR036844">
    <property type="entry name" value="Hint_dom_sf"/>
</dbReference>
<feature type="region of interest" description="Disordered" evidence="7">
    <location>
        <begin position="302"/>
        <end position="322"/>
    </location>
</feature>
<feature type="compositionally biased region" description="Basic and acidic residues" evidence="7">
    <location>
        <begin position="261"/>
        <end position="281"/>
    </location>
</feature>
<dbReference type="InterPro" id="IPR003586">
    <property type="entry name" value="Hint_dom_C"/>
</dbReference>
<feature type="region of interest" description="Disordered" evidence="7">
    <location>
        <begin position="1207"/>
        <end position="1300"/>
    </location>
</feature>
<reference evidence="9" key="1">
    <citation type="submission" date="2022-08" db="EMBL/GenBank/DDBJ databases">
        <title>Novel sulphate-reducing endosymbionts in the free-living metamonad Anaeramoeba.</title>
        <authorList>
            <person name="Jerlstrom-Hultqvist J."/>
            <person name="Cepicka I."/>
            <person name="Gallot-Lavallee L."/>
            <person name="Salas-Leiva D."/>
            <person name="Curtis B.A."/>
            <person name="Zahonova K."/>
            <person name="Pipaliya S."/>
            <person name="Dacks J."/>
            <person name="Roger A.J."/>
        </authorList>
    </citation>
    <scope>NUCLEOTIDE SEQUENCE</scope>
    <source>
        <strain evidence="9">Busselton2</strain>
    </source>
</reference>
<feature type="coiled-coil region" evidence="6">
    <location>
        <begin position="1520"/>
        <end position="1547"/>
    </location>
</feature>
<dbReference type="InterPro" id="IPR030934">
    <property type="entry name" value="Intein_C"/>
</dbReference>
<feature type="compositionally biased region" description="Basic and acidic residues" evidence="7">
    <location>
        <begin position="142"/>
        <end position="169"/>
    </location>
</feature>
<dbReference type="InterPro" id="IPR006141">
    <property type="entry name" value="Intein_N"/>
</dbReference>
<dbReference type="Proteomes" id="UP001146793">
    <property type="component" value="Unassembled WGS sequence"/>
</dbReference>
<dbReference type="GO" id="GO:0006337">
    <property type="term" value="P:nucleosome disassembly"/>
    <property type="evidence" value="ECO:0007669"/>
    <property type="project" value="TreeGrafter"/>
</dbReference>
<dbReference type="GO" id="GO:0042393">
    <property type="term" value="F:histone binding"/>
    <property type="evidence" value="ECO:0007669"/>
    <property type="project" value="TreeGrafter"/>
</dbReference>
<evidence type="ECO:0000256" key="1">
    <source>
        <dbReference type="ARBA" id="ARBA00006914"/>
    </source>
</evidence>
<feature type="compositionally biased region" description="Low complexity" evidence="7">
    <location>
        <begin position="302"/>
        <end position="313"/>
    </location>
</feature>
<dbReference type="GO" id="GO:0016887">
    <property type="term" value="F:ATP hydrolysis activity"/>
    <property type="evidence" value="ECO:0007669"/>
    <property type="project" value="InterPro"/>
</dbReference>
<feature type="compositionally biased region" description="Basic and acidic residues" evidence="7">
    <location>
        <begin position="1207"/>
        <end position="1255"/>
    </location>
</feature>
<evidence type="ECO:0000256" key="6">
    <source>
        <dbReference type="SAM" id="Coils"/>
    </source>
</evidence>
<feature type="compositionally biased region" description="Acidic residues" evidence="7">
    <location>
        <begin position="210"/>
        <end position="225"/>
    </location>
</feature>
<dbReference type="InterPro" id="IPR003959">
    <property type="entry name" value="ATPase_AAA_core"/>
</dbReference>
<comment type="similarity">
    <text evidence="1">Belongs to the AAA ATPase family.</text>
</comment>
<proteinExistence type="inferred from homology"/>
<feature type="region of interest" description="Disordered" evidence="7">
    <location>
        <begin position="1736"/>
        <end position="1911"/>
    </location>
</feature>
<dbReference type="SUPFAM" id="SSF47370">
    <property type="entry name" value="Bromodomain"/>
    <property type="match status" value="1"/>
</dbReference>
<dbReference type="NCBIfam" id="TIGR01445">
    <property type="entry name" value="intein_Nterm"/>
    <property type="match status" value="1"/>
</dbReference>
<organism evidence="9 10">
    <name type="scientific">Anaeramoeba flamelloides</name>
    <dbReference type="NCBI Taxonomy" id="1746091"/>
    <lineage>
        <taxon>Eukaryota</taxon>
        <taxon>Metamonada</taxon>
        <taxon>Anaeramoebidae</taxon>
        <taxon>Anaeramoeba</taxon>
    </lineage>
</organism>
<dbReference type="SMART" id="SM00305">
    <property type="entry name" value="HintC"/>
    <property type="match status" value="1"/>
</dbReference>
<feature type="compositionally biased region" description="Acidic residues" evidence="7">
    <location>
        <begin position="111"/>
        <end position="121"/>
    </location>
</feature>
<evidence type="ECO:0000256" key="7">
    <source>
        <dbReference type="SAM" id="MobiDB-lite"/>
    </source>
</evidence>
<feature type="region of interest" description="Disordered" evidence="7">
    <location>
        <begin position="1"/>
        <end position="185"/>
    </location>
</feature>
<feature type="compositionally biased region" description="Basic and acidic residues" evidence="7">
    <location>
        <begin position="1944"/>
        <end position="1960"/>
    </location>
</feature>
<evidence type="ECO:0000313" key="9">
    <source>
        <dbReference type="EMBL" id="KAJ3437401.1"/>
    </source>
</evidence>
<keyword evidence="2" id="KW-0547">Nucleotide-binding</keyword>
<evidence type="ECO:0000256" key="2">
    <source>
        <dbReference type="ARBA" id="ARBA00022741"/>
    </source>
</evidence>
<protein>
    <submittedName>
        <fullName evidence="9">Intein-containing tat-binding</fullName>
    </submittedName>
</protein>
<dbReference type="InterPro" id="IPR036427">
    <property type="entry name" value="Bromodomain-like_sf"/>
</dbReference>
<dbReference type="SUPFAM" id="SSF51294">
    <property type="entry name" value="Hedgehog/intein (Hint) domain"/>
    <property type="match status" value="1"/>
</dbReference>
<dbReference type="InterPro" id="IPR003587">
    <property type="entry name" value="Hint_dom_N"/>
</dbReference>
<feature type="region of interest" description="Disordered" evidence="7">
    <location>
        <begin position="926"/>
        <end position="948"/>
    </location>
</feature>
<dbReference type="InterPro" id="IPR045199">
    <property type="entry name" value="ATAD2-like"/>
</dbReference>
<feature type="compositionally biased region" description="Acidic residues" evidence="7">
    <location>
        <begin position="1256"/>
        <end position="1268"/>
    </location>
</feature>
<dbReference type="InterPro" id="IPR001487">
    <property type="entry name" value="Bromodomain"/>
</dbReference>
<feature type="compositionally biased region" description="Acidic residues" evidence="7">
    <location>
        <begin position="1775"/>
        <end position="1788"/>
    </location>
</feature>
<feature type="domain" description="Bromo" evidence="8">
    <location>
        <begin position="1574"/>
        <end position="1636"/>
    </location>
</feature>
<feature type="compositionally biased region" description="Basic and acidic residues" evidence="7">
    <location>
        <begin position="1744"/>
        <end position="1754"/>
    </location>
</feature>
<evidence type="ECO:0000256" key="3">
    <source>
        <dbReference type="ARBA" id="ARBA00022840"/>
    </source>
</evidence>
<dbReference type="PROSITE" id="PS50014">
    <property type="entry name" value="BROMODOMAIN_2"/>
    <property type="match status" value="1"/>
</dbReference>
<accession>A0AAV7Z5N4</accession>
<dbReference type="Pfam" id="PF00004">
    <property type="entry name" value="AAA"/>
    <property type="match status" value="3"/>
</dbReference>
<evidence type="ECO:0000259" key="8">
    <source>
        <dbReference type="PROSITE" id="PS50014"/>
    </source>
</evidence>
<dbReference type="InterPro" id="IPR041569">
    <property type="entry name" value="AAA_lid_3"/>
</dbReference>
<feature type="region of interest" description="Disordered" evidence="7">
    <location>
        <begin position="203"/>
        <end position="225"/>
    </location>
</feature>
<feature type="compositionally biased region" description="Basic and acidic residues" evidence="7">
    <location>
        <begin position="1924"/>
        <end position="1937"/>
    </location>
</feature>
<feature type="compositionally biased region" description="Basic residues" evidence="7">
    <location>
        <begin position="1274"/>
        <end position="1285"/>
    </location>
</feature>
<feature type="compositionally biased region" description="Low complexity" evidence="7">
    <location>
        <begin position="429"/>
        <end position="448"/>
    </location>
</feature>
<feature type="compositionally biased region" description="Low complexity" evidence="7">
    <location>
        <begin position="1969"/>
        <end position="1985"/>
    </location>
</feature>
<dbReference type="Gene3D" id="3.40.50.300">
    <property type="entry name" value="P-loop containing nucleotide triphosphate hydrolases"/>
    <property type="match status" value="3"/>
</dbReference>
<feature type="compositionally biased region" description="Acidic residues" evidence="7">
    <location>
        <begin position="1291"/>
        <end position="1300"/>
    </location>
</feature>
<sequence>MSQSKDNKSQTKRKSFLLKRLSNQKDSSNSSDSNKSSDSNESNKSSGSSEPSNSKKKPYRLRQRNDRLNYSLTKFGSMGNYVQNRDKRVLKKYQETDSEEEDAQNSQDNESKEEEEDDEYQEILSDLTTEQKSDSDDSWMPTKERKRVEKEKRRKERELKRKERMENQNKKKRSRNKFHQFRRRHFISDSGIERINPRVSRISSLIPDNNSEEDEDFTLPDEDNSSEFEILEDKLSIEQNSEEEMRNVQEELQNLSPIKNQGEEEKKEYNLRSKNPIHYETEESEESENMDNFYYADELNNENTNEINNGNQNRNKKKNKNKNHFSSLKYTRYLFNHFNKFELNLQKQIEELKNIETRSLTLSPRKQVNSNKNKNYFHQNLSDLPSSPGGISHTKEYLSLLKKNSIGGKIHDQIPSSEEENNLLCEPININNNSNNNNNSNSNSTGNNNEKKKSSTLRESNKNNVMGPITIDQAISFNSVGGLKEHLRALKEVVMLPLLYPEVFTKFGIKPPRGLLFTGPPGTGKTLVARALANSCQSIHGKKISFFMRKGSDCLSKWIGEAERQLRLLFQNAKKYEPSIIFFDEIDGLAPVRSSKQDQIHSSIVSTLLCLHKDTPIYLENNRIIKIEKLWKSTKIKKKLIMNPQGEITQIKKLKNKTKIYGLNKENKINKSQIKYISKTKIRDPIKIVFKNKSQIIGSKNTKLLKLLINQNNKNINYNNNNSDCNHNQNYSHNQNHNVDNYTEKEPKKEWVFLKDLKINHKIAIPHKLKININKFQKKKAQNKWSFVNNDKKFKSKNTDEYLNFPKYYSKELVILLSLILKSNEFSKLNGIIFQNKDLKKIYKKLIYNIFGKINNPFKNITLLKYFKKVFKINWFSKNKENDHNMNQNKIPTIVYLLPNKLKKLFFNFYNTNHFLKNFKISTQKKKKRKKTNENDNENTNDNINDNANNMNDEIKYLSIESIIQLKGMYKMYDLCTGNENFLAGSDQPIIVHNSMMDGLEDRGNVVVIGATNRVDAIDPALRRPGRFDREFLFPLPDKKGRKEILGIHTKHWNPPLTEEFKNLIVKLTVGYCGADIKALTTEAALRAVRRVYPQIYKSDNKLEINLNNISITKFDFFEAMKQLVPTSYRTGFSTAKPLTSILKPLLQEDLGNLEKMLIEIFPIYFEKKKKHLKAKNRKRLHNEVNELEEFDNESNELTTNKNMEWEFEHEQENEKEKEKGKENEKEIEIEKEKEKEKKENENEKDENGNEKEKEKEEEEEEIELEENNNDKKTKTKYKKSKNTFKHKDEQEEEEELDSDELYNKIEEEELMMNCLLDNNTENIIHQLFQFEKTHHRPRLLINSESDNGQNYLAEALLHLLDEFAIFKINLSTLVGDQTIRSPEEILTTTFNEAIKNVPSIIFVPNIESLCFQNGLNLVKKTFLSLLKEIPASTPLLLLCTSESPIEFLDQEIRQLFSKNFHSYKIDIPNIRKRKKFFKSFFIDLLKPPISRNKLIQKRKEIYRQSIINLGMNNTKQNQIITLDKKLEEELLKKRQTEQELELQREEEIYLRELRLLLRDLVFKLLSERKFKFFFQPVDEDEYPDYYNEIQELMDFSIIMEKIDSAQYLCINDFIKDVQLIRDNTEQFKGWDDYNQLVKKANWLIDALDSLISCVEPELIDECSEIAKRRTSLNIATKKRNPSLSFYFNSELENIESQNLNKNLYNFNLAETNNNEQFGELEFTIESKKIDEKIEEVDENKNEEEEKKDKKEEGVEWGGSGDEEENHKENRKENEDDDERENQEENEGGENKEIDEMGSEEDSVGGYDEEENDGDNGGNENDNEEVQNEDDDERENRKENENGENEGDDENGENESEKQNQDENEEEMEANGNEDGKRNKVDEENKEKDENKIHEIEIENENPEINKNFSKKKNCIILMSSSDEDTHEKSTIYEKGLKNRNRNKKVEGKKGGREKEKEKGNGYSENESQNVNNDQSENGNNNKSNNEGRSDIDMENTIVLNQDNFLEFKKLIITETEGFTVENLLFAKSRFYHVHKNNRKQYNKNLVISKIIKEMKSIKKIINN</sequence>
<feature type="compositionally biased region" description="Low complexity" evidence="7">
    <location>
        <begin position="24"/>
        <end position="52"/>
    </location>
</feature>
<dbReference type="GO" id="GO:0045815">
    <property type="term" value="P:transcription initiation-coupled chromatin remodeling"/>
    <property type="evidence" value="ECO:0007669"/>
    <property type="project" value="TreeGrafter"/>
</dbReference>
<keyword evidence="4 5" id="KW-0103">Bromodomain</keyword>
<dbReference type="EMBL" id="JANTQA010000033">
    <property type="protein sequence ID" value="KAJ3437401.1"/>
    <property type="molecule type" value="Genomic_DNA"/>
</dbReference>
<feature type="region of interest" description="Disordered" evidence="7">
    <location>
        <begin position="427"/>
        <end position="464"/>
    </location>
</feature>
<dbReference type="InterPro" id="IPR003593">
    <property type="entry name" value="AAA+_ATPase"/>
</dbReference>
<feature type="compositionally biased region" description="Acidic residues" evidence="7">
    <location>
        <begin position="1796"/>
        <end position="1814"/>
    </location>
</feature>
<dbReference type="InterPro" id="IPR027417">
    <property type="entry name" value="P-loop_NTPase"/>
</dbReference>
<feature type="region of interest" description="Disordered" evidence="7">
    <location>
        <begin position="252"/>
        <end position="289"/>
    </location>
</feature>
<dbReference type="PROSITE" id="PS00674">
    <property type="entry name" value="AAA"/>
    <property type="match status" value="1"/>
</dbReference>
<feature type="compositionally biased region" description="Acidic residues" evidence="7">
    <location>
        <begin position="1842"/>
        <end position="1854"/>
    </location>
</feature>
<keyword evidence="6" id="KW-0175">Coiled coil</keyword>
<dbReference type="SMART" id="SM00382">
    <property type="entry name" value="AAA"/>
    <property type="match status" value="1"/>
</dbReference>
<evidence type="ECO:0000256" key="4">
    <source>
        <dbReference type="ARBA" id="ARBA00023117"/>
    </source>
</evidence>
<evidence type="ECO:0000256" key="5">
    <source>
        <dbReference type="PROSITE-ProRule" id="PRU00035"/>
    </source>
</evidence>
<dbReference type="GO" id="GO:0005524">
    <property type="term" value="F:ATP binding"/>
    <property type="evidence" value="ECO:0007669"/>
    <property type="project" value="UniProtKB-KW"/>
</dbReference>
<dbReference type="GO" id="GO:0003682">
    <property type="term" value="F:chromatin binding"/>
    <property type="evidence" value="ECO:0007669"/>
    <property type="project" value="TreeGrafter"/>
</dbReference>
<feature type="compositionally biased region" description="Low complexity" evidence="7">
    <location>
        <begin position="938"/>
        <end position="948"/>
    </location>
</feature>
<dbReference type="GO" id="GO:0016539">
    <property type="term" value="P:intein-mediated protein splicing"/>
    <property type="evidence" value="ECO:0007669"/>
    <property type="project" value="InterPro"/>
</dbReference>
<keyword evidence="3" id="KW-0067">ATP-binding</keyword>
<dbReference type="PANTHER" id="PTHR23069">
    <property type="entry name" value="AAA DOMAIN-CONTAINING"/>
    <property type="match status" value="1"/>
</dbReference>
<feature type="compositionally biased region" description="Basic and acidic residues" evidence="7">
    <location>
        <begin position="84"/>
        <end position="95"/>
    </location>
</feature>
<dbReference type="PROSITE" id="PS50818">
    <property type="entry name" value="INTEIN_C_TER"/>
    <property type="match status" value="1"/>
</dbReference>
<dbReference type="Pfam" id="PF00439">
    <property type="entry name" value="Bromodomain"/>
    <property type="match status" value="1"/>
</dbReference>
<dbReference type="InterPro" id="IPR003960">
    <property type="entry name" value="ATPase_AAA_CS"/>
</dbReference>
<dbReference type="FunFam" id="1.10.8.60:FF:000016">
    <property type="entry name" value="ATPase family AAA domain-containing protein 2B"/>
    <property type="match status" value="1"/>
</dbReference>
<comment type="caution">
    <text evidence="9">The sequence shown here is derived from an EMBL/GenBank/DDBJ whole genome shotgun (WGS) entry which is preliminary data.</text>
</comment>
<dbReference type="Pfam" id="PF17862">
    <property type="entry name" value="AAA_lid_3"/>
    <property type="match status" value="1"/>
</dbReference>
<gene>
    <name evidence="9" type="ORF">M0812_16562</name>
</gene>
<feature type="compositionally biased region" description="Acidic residues" evidence="7">
    <location>
        <begin position="1821"/>
        <end position="1833"/>
    </location>
</feature>
<dbReference type="PANTHER" id="PTHR23069:SF0">
    <property type="entry name" value="TAT-BINDING HOMOLOG 7"/>
    <property type="match status" value="1"/>
</dbReference>
<dbReference type="GO" id="GO:0005634">
    <property type="term" value="C:nucleus"/>
    <property type="evidence" value="ECO:0007669"/>
    <property type="project" value="TreeGrafter"/>
</dbReference>